<dbReference type="PROSITE" id="PS50086">
    <property type="entry name" value="TBC_RABGAP"/>
    <property type="match status" value="1"/>
</dbReference>
<dbReference type="Pfam" id="PF00566">
    <property type="entry name" value="RabGAP-TBC"/>
    <property type="match status" value="1"/>
</dbReference>
<dbReference type="OrthoDB" id="27140at2759"/>
<dbReference type="InterPro" id="IPR000195">
    <property type="entry name" value="Rab-GAP-TBC_dom"/>
</dbReference>
<dbReference type="STRING" id="35722.A0A0B7NJS6"/>
<dbReference type="PANTHER" id="PTHR22957:SF268">
    <property type="entry name" value="ANKYRIN REPEAT-CONTAINING PROTEIN"/>
    <property type="match status" value="1"/>
</dbReference>
<dbReference type="Gene3D" id="1.10.472.80">
    <property type="entry name" value="Ypt/Rab-GAP domain of gyp1p, domain 3"/>
    <property type="match status" value="1"/>
</dbReference>
<dbReference type="EMBL" id="LN733712">
    <property type="protein sequence ID" value="CEP17662.1"/>
    <property type="molecule type" value="Genomic_DNA"/>
</dbReference>
<dbReference type="PANTHER" id="PTHR22957">
    <property type="entry name" value="TBC1 DOMAIN FAMILY MEMBER GTPASE-ACTIVATING PROTEIN"/>
    <property type="match status" value="1"/>
</dbReference>
<feature type="domain" description="Rab-GAP TBC" evidence="1">
    <location>
        <begin position="53"/>
        <end position="244"/>
    </location>
</feature>
<dbReference type="InterPro" id="IPR035969">
    <property type="entry name" value="Rab-GAP_TBC_sf"/>
</dbReference>
<dbReference type="GO" id="GO:0005096">
    <property type="term" value="F:GTPase activator activity"/>
    <property type="evidence" value="ECO:0007669"/>
    <property type="project" value="TreeGrafter"/>
</dbReference>
<gene>
    <name evidence="2" type="primary">PARPA_11960.1 scaffold 44745</name>
</gene>
<evidence type="ECO:0000313" key="3">
    <source>
        <dbReference type="Proteomes" id="UP000054107"/>
    </source>
</evidence>
<reference evidence="2 3" key="1">
    <citation type="submission" date="2014-09" db="EMBL/GenBank/DDBJ databases">
        <authorList>
            <person name="Ellenberger Sabrina"/>
        </authorList>
    </citation>
    <scope>NUCLEOTIDE SEQUENCE [LARGE SCALE GENOMIC DNA]</scope>
    <source>
        <strain evidence="2 3">CBS 412.66</strain>
    </source>
</reference>
<dbReference type="Gene3D" id="1.10.10.750">
    <property type="entry name" value="Ypt/Rab-GAP domain of gyp1p, domain 1"/>
    <property type="match status" value="1"/>
</dbReference>
<name>A0A0B7NJS6_9FUNG</name>
<keyword evidence="3" id="KW-1185">Reference proteome</keyword>
<dbReference type="SMART" id="SM00164">
    <property type="entry name" value="TBC"/>
    <property type="match status" value="1"/>
</dbReference>
<dbReference type="Gene3D" id="1.10.8.270">
    <property type="entry name" value="putative rabgap domain of human tbc1 domain family member 14 like domains"/>
    <property type="match status" value="1"/>
</dbReference>
<evidence type="ECO:0000259" key="1">
    <source>
        <dbReference type="PROSITE" id="PS50086"/>
    </source>
</evidence>
<proteinExistence type="predicted"/>
<dbReference type="Proteomes" id="UP000054107">
    <property type="component" value="Unassembled WGS sequence"/>
</dbReference>
<dbReference type="SUPFAM" id="SSF47923">
    <property type="entry name" value="Ypt/Rab-GAP domain of gyp1p"/>
    <property type="match status" value="2"/>
</dbReference>
<evidence type="ECO:0000313" key="2">
    <source>
        <dbReference type="EMBL" id="CEP17662.1"/>
    </source>
</evidence>
<dbReference type="AlphaFoldDB" id="A0A0B7NJS6"/>
<sequence>MLQLQSNITRQRQQLYQNMQQDEALSILNDFNEILQSEVYVDLERLRILARRGIPTELRGEVWKFLLGVEQADRSKELTSSKARSEEYDQIDKTDPDLARKVRGEVSRYQSRTPELVGKHYAERFTNIITAFLNTNRDVEYHPALVTLSAPFIYALEKECDAYFCFERLMQAIEDEYDTSNTVKEHVANFMTLFRYVLPDLRNYFEEEEVDLNEFTTSWLQYLLSKEMKFANLVRLWDSYFSMPDPLEFHPFVCLAILRNARENLEDLEQSEIRTMLLRLPCMDMQPIIAEAYNLRHETMERQLFEEIEMQYPEATCHGLLRCTNQTQIQHRLAAGVSRPYNRDLAACSNMLQILESLRNGQGIPQRFQRLQQ</sequence>
<organism evidence="2 3">
    <name type="scientific">Parasitella parasitica</name>
    <dbReference type="NCBI Taxonomy" id="35722"/>
    <lineage>
        <taxon>Eukaryota</taxon>
        <taxon>Fungi</taxon>
        <taxon>Fungi incertae sedis</taxon>
        <taxon>Mucoromycota</taxon>
        <taxon>Mucoromycotina</taxon>
        <taxon>Mucoromycetes</taxon>
        <taxon>Mucorales</taxon>
        <taxon>Mucorineae</taxon>
        <taxon>Mucoraceae</taxon>
        <taxon>Parasitella</taxon>
    </lineage>
</organism>
<accession>A0A0B7NJS6</accession>
<protein>
    <recommendedName>
        <fullName evidence="1">Rab-GAP TBC domain-containing protein</fullName>
    </recommendedName>
</protein>